<dbReference type="EMBL" id="LR796296">
    <property type="protein sequence ID" value="CAB4134706.1"/>
    <property type="molecule type" value="Genomic_DNA"/>
</dbReference>
<dbReference type="InterPro" id="IPR055173">
    <property type="entry name" value="NrdR-like_N"/>
</dbReference>
<evidence type="ECO:0000259" key="1">
    <source>
        <dbReference type="Pfam" id="PF22811"/>
    </source>
</evidence>
<proteinExistence type="predicted"/>
<reference evidence="2" key="1">
    <citation type="submission" date="2020-04" db="EMBL/GenBank/DDBJ databases">
        <authorList>
            <person name="Chiriac C."/>
            <person name="Salcher M."/>
            <person name="Ghai R."/>
            <person name="Kavagutti S V."/>
        </authorList>
    </citation>
    <scope>NUCLEOTIDE SEQUENCE</scope>
</reference>
<feature type="domain" description="Transcriptional repressor NrdR-like N-terminal" evidence="1">
    <location>
        <begin position="1"/>
        <end position="40"/>
    </location>
</feature>
<sequence length="63" mass="7286">MMCPECNDMKSKVADSRPLTNGWTQRKRKCECGNVWYTFEVPADFCEVNPSELGAMIINRKKK</sequence>
<evidence type="ECO:0000313" key="2">
    <source>
        <dbReference type="EMBL" id="CAB4134706.1"/>
    </source>
</evidence>
<accession>A0A6J5LP57</accession>
<dbReference type="Pfam" id="PF22811">
    <property type="entry name" value="Zn_ribbon_NrdR"/>
    <property type="match status" value="1"/>
</dbReference>
<organism evidence="2">
    <name type="scientific">uncultured Caudovirales phage</name>
    <dbReference type="NCBI Taxonomy" id="2100421"/>
    <lineage>
        <taxon>Viruses</taxon>
        <taxon>Duplodnaviria</taxon>
        <taxon>Heunggongvirae</taxon>
        <taxon>Uroviricota</taxon>
        <taxon>Caudoviricetes</taxon>
        <taxon>Peduoviridae</taxon>
        <taxon>Maltschvirus</taxon>
        <taxon>Maltschvirus maltsch</taxon>
    </lineage>
</organism>
<protein>
    <recommendedName>
        <fullName evidence="1">Transcriptional repressor NrdR-like N-terminal domain-containing protein</fullName>
    </recommendedName>
</protein>
<name>A0A6J5LP57_9CAUD</name>
<gene>
    <name evidence="2" type="ORF">UFOVP274_48</name>
</gene>